<keyword evidence="2" id="KW-1185">Reference proteome</keyword>
<evidence type="ECO:0000313" key="2">
    <source>
        <dbReference type="Proteomes" id="UP001212997"/>
    </source>
</evidence>
<proteinExistence type="predicted"/>
<comment type="caution">
    <text evidence="1">The sequence shown here is derived from an EMBL/GenBank/DDBJ whole genome shotgun (WGS) entry which is preliminary data.</text>
</comment>
<organism evidence="1 2">
    <name type="scientific">Meripilus lineatus</name>
    <dbReference type="NCBI Taxonomy" id="2056292"/>
    <lineage>
        <taxon>Eukaryota</taxon>
        <taxon>Fungi</taxon>
        <taxon>Dikarya</taxon>
        <taxon>Basidiomycota</taxon>
        <taxon>Agaricomycotina</taxon>
        <taxon>Agaricomycetes</taxon>
        <taxon>Polyporales</taxon>
        <taxon>Meripilaceae</taxon>
        <taxon>Meripilus</taxon>
    </lineage>
</organism>
<name>A0AAD5YHC0_9APHY</name>
<dbReference type="Gene3D" id="2.60.40.640">
    <property type="match status" value="1"/>
</dbReference>
<dbReference type="InterPro" id="IPR014752">
    <property type="entry name" value="Arrestin-like_C"/>
</dbReference>
<protein>
    <recommendedName>
        <fullName evidence="3">Arrestin-like N-terminal domain-containing protein</fullName>
    </recommendedName>
</protein>
<evidence type="ECO:0008006" key="3">
    <source>
        <dbReference type="Google" id="ProtNLM"/>
    </source>
</evidence>
<dbReference type="Proteomes" id="UP001212997">
    <property type="component" value="Unassembled WGS sequence"/>
</dbReference>
<dbReference type="AlphaFoldDB" id="A0AAD5YHC0"/>
<evidence type="ECO:0000313" key="1">
    <source>
        <dbReference type="EMBL" id="KAJ3481968.1"/>
    </source>
</evidence>
<reference evidence="1" key="1">
    <citation type="submission" date="2022-07" db="EMBL/GenBank/DDBJ databases">
        <title>Genome Sequence of Physisporinus lineatus.</title>
        <authorList>
            <person name="Buettner E."/>
        </authorList>
    </citation>
    <scope>NUCLEOTIDE SEQUENCE</scope>
    <source>
        <strain evidence="1">VT162</strain>
    </source>
</reference>
<accession>A0AAD5YHC0</accession>
<sequence>MSIQLHFGNWMRVGGEMLNGEVELKFPQIIEDGVEEVHVKLRGRVQAQVGRYVGQSYILQTERIEIARETVSIWTKGSAWPSTGESVLRLPFQFLLPIDVQPSCKYVGACKDGDVSYVIEAVGVRQGLLSRNRRVSRPFAVVPPDPAGLEIRKSLLSGWSGPLKTVTKSDKMRRGVWGSYAESKIELVLPDLPTFPLFTKIPFTLRIITTTKEMKYDEKDEHKDVFPEPPHTPQGVTFILRRKMKLRAQGWDDKGSETIGHLGGLGKDSSPPETVLQSLSFTFDKKWVPSGNDKKVGSWRQETTVESAFELKCASSFATPILQQQNYIRVKIEFPGVGNHIEEDIPIEVNSGVITPTSSSGAPLYEGPGMNLDLPPTYWSATWDDDDKKVDPFASKRDS</sequence>
<dbReference type="EMBL" id="JANAWD010000295">
    <property type="protein sequence ID" value="KAJ3481968.1"/>
    <property type="molecule type" value="Genomic_DNA"/>
</dbReference>
<gene>
    <name evidence="1" type="ORF">NLI96_g7293</name>
</gene>